<dbReference type="EMBL" id="JARYGZ010000001">
    <property type="protein sequence ID" value="MDH7637874.1"/>
    <property type="molecule type" value="Genomic_DNA"/>
</dbReference>
<reference evidence="4" key="1">
    <citation type="submission" date="2023-04" db="EMBL/GenBank/DDBJ databases">
        <title>Sphingomonas sp. MAHUQ-71 isolated from rice field.</title>
        <authorList>
            <person name="Huq M.A."/>
        </authorList>
    </citation>
    <scope>NUCLEOTIDE SEQUENCE</scope>
    <source>
        <strain evidence="4">MAHUQ-71</strain>
    </source>
</reference>
<evidence type="ECO:0000256" key="1">
    <source>
        <dbReference type="SAM" id="MobiDB-lite"/>
    </source>
</evidence>
<dbReference type="InterPro" id="IPR011990">
    <property type="entry name" value="TPR-like_helical_dom_sf"/>
</dbReference>
<dbReference type="SUPFAM" id="SSF81901">
    <property type="entry name" value="HCP-like"/>
    <property type="match status" value="1"/>
</dbReference>
<dbReference type="RefSeq" id="WP_281043213.1">
    <property type="nucleotide sequence ID" value="NZ_JARYGZ010000001.1"/>
</dbReference>
<dbReference type="Gene3D" id="3.30.70.1070">
    <property type="entry name" value="Sporulation related repeat"/>
    <property type="match status" value="1"/>
</dbReference>
<dbReference type="PANTHER" id="PTHR45011">
    <property type="entry name" value="DAP3-BINDING CELL DEATH ENHANCER 1"/>
    <property type="match status" value="1"/>
</dbReference>
<comment type="caution">
    <text evidence="4">The sequence shown here is derived from an EMBL/GenBank/DDBJ whole genome shotgun (WGS) entry which is preliminary data.</text>
</comment>
<feature type="compositionally biased region" description="Low complexity" evidence="1">
    <location>
        <begin position="233"/>
        <end position="253"/>
    </location>
</feature>
<evidence type="ECO:0000259" key="3">
    <source>
        <dbReference type="PROSITE" id="PS51724"/>
    </source>
</evidence>
<feature type="domain" description="SPOR" evidence="3">
    <location>
        <begin position="270"/>
        <end position="343"/>
    </location>
</feature>
<evidence type="ECO:0000313" key="4">
    <source>
        <dbReference type="EMBL" id="MDH7637874.1"/>
    </source>
</evidence>
<protein>
    <submittedName>
        <fullName evidence="4">SPOR domain-containing protein</fullName>
    </submittedName>
</protein>
<accession>A0ABT6MXT7</accession>
<feature type="compositionally biased region" description="Pro residues" evidence="1">
    <location>
        <begin position="254"/>
        <end position="264"/>
    </location>
</feature>
<keyword evidence="2" id="KW-0732">Signal</keyword>
<dbReference type="PANTHER" id="PTHR45011:SF1">
    <property type="entry name" value="DAP3-BINDING CELL DEATH ENHANCER 1"/>
    <property type="match status" value="1"/>
</dbReference>
<organism evidence="4 5">
    <name type="scientific">Sphingomonas oryzagri</name>
    <dbReference type="NCBI Taxonomy" id="3042314"/>
    <lineage>
        <taxon>Bacteria</taxon>
        <taxon>Pseudomonadati</taxon>
        <taxon>Pseudomonadota</taxon>
        <taxon>Alphaproteobacteria</taxon>
        <taxon>Sphingomonadales</taxon>
        <taxon>Sphingomonadaceae</taxon>
        <taxon>Sphingomonas</taxon>
    </lineage>
</organism>
<sequence>MKRIPKMRFAGAMVVTAVIAAPAAAATVKDGVDAWQRGDYASAVAIWRPLAEANDADAAFNLAQAYKLGRGVTTDLGQAKTWYGKSAQAGHIQGAANYGLLLFQDGDRRSAMPWISKAADAGDPRAQYVLGTALFNGDLATKDWPRAYGLMTRAAAAGLPQATTSLSQMDQFMSAEDRQKGLQIASQLAARPIPPTGRQLVTGGETAIAAPSSVVPSRPSDLSAMPPVRTAQAKPPKATKPAKTPPAATETLTPPAPKPTPAAKPAPAFAASGGKWMVQLGAFGSQAGAATAWGKVSGKLGGLRPSYEKAGAVVRLRAGPLADKAAAARACAAVGSACFPVAP</sequence>
<dbReference type="Gene3D" id="1.25.40.10">
    <property type="entry name" value="Tetratricopeptide repeat domain"/>
    <property type="match status" value="1"/>
</dbReference>
<dbReference type="SUPFAM" id="SSF110997">
    <property type="entry name" value="Sporulation related repeat"/>
    <property type="match status" value="1"/>
</dbReference>
<feature type="chain" id="PRO_5045840937" evidence="2">
    <location>
        <begin position="26"/>
        <end position="343"/>
    </location>
</feature>
<dbReference type="Pfam" id="PF08238">
    <property type="entry name" value="Sel1"/>
    <property type="match status" value="3"/>
</dbReference>
<dbReference type="PROSITE" id="PS51724">
    <property type="entry name" value="SPOR"/>
    <property type="match status" value="1"/>
</dbReference>
<dbReference type="SMART" id="SM00671">
    <property type="entry name" value="SEL1"/>
    <property type="match status" value="3"/>
</dbReference>
<evidence type="ECO:0000256" key="2">
    <source>
        <dbReference type="SAM" id="SignalP"/>
    </source>
</evidence>
<feature type="region of interest" description="Disordered" evidence="1">
    <location>
        <begin position="210"/>
        <end position="268"/>
    </location>
</feature>
<evidence type="ECO:0000313" key="5">
    <source>
        <dbReference type="Proteomes" id="UP001160625"/>
    </source>
</evidence>
<dbReference type="InterPro" id="IPR052748">
    <property type="entry name" value="ISR_Activator"/>
</dbReference>
<dbReference type="InterPro" id="IPR007730">
    <property type="entry name" value="SPOR-like_dom"/>
</dbReference>
<dbReference type="InterPro" id="IPR036680">
    <property type="entry name" value="SPOR-like_sf"/>
</dbReference>
<dbReference type="Proteomes" id="UP001160625">
    <property type="component" value="Unassembled WGS sequence"/>
</dbReference>
<proteinExistence type="predicted"/>
<dbReference type="InterPro" id="IPR006597">
    <property type="entry name" value="Sel1-like"/>
</dbReference>
<dbReference type="Pfam" id="PF05036">
    <property type="entry name" value="SPOR"/>
    <property type="match status" value="1"/>
</dbReference>
<feature type="compositionally biased region" description="Low complexity" evidence="1">
    <location>
        <begin position="211"/>
        <end position="220"/>
    </location>
</feature>
<feature type="signal peptide" evidence="2">
    <location>
        <begin position="1"/>
        <end position="25"/>
    </location>
</feature>
<keyword evidence="5" id="KW-1185">Reference proteome</keyword>
<name>A0ABT6MXT7_9SPHN</name>
<gene>
    <name evidence="4" type="ORF">QGN17_03935</name>
</gene>